<evidence type="ECO:0000313" key="7">
    <source>
        <dbReference type="Proteomes" id="UP000447873"/>
    </source>
</evidence>
<dbReference type="AlphaFoldDB" id="A0A8H3YPM4"/>
<evidence type="ECO:0000313" key="4">
    <source>
        <dbReference type="EMBL" id="KAE9975965.1"/>
    </source>
</evidence>
<dbReference type="EMBL" id="WNWQ01000411">
    <property type="protein sequence ID" value="KAE9968469.1"/>
    <property type="molecule type" value="Genomic_DNA"/>
</dbReference>
<evidence type="ECO:0000313" key="8">
    <source>
        <dbReference type="Proteomes" id="UP000490939"/>
    </source>
</evidence>
<dbReference type="Proteomes" id="UP000447873">
    <property type="component" value="Unassembled WGS sequence"/>
</dbReference>
<dbReference type="Proteomes" id="UP000433883">
    <property type="component" value="Unassembled WGS sequence"/>
</dbReference>
<dbReference type="Proteomes" id="UP000490939">
    <property type="component" value="Unassembled WGS sequence"/>
</dbReference>
<feature type="transmembrane region" description="Helical" evidence="2">
    <location>
        <begin position="84"/>
        <end position="103"/>
    </location>
</feature>
<accession>A0A8H3YPM4</accession>
<keyword evidence="2" id="KW-0472">Membrane</keyword>
<dbReference type="EMBL" id="WNWS01000183">
    <property type="protein sequence ID" value="KAE9975965.1"/>
    <property type="molecule type" value="Genomic_DNA"/>
</dbReference>
<feature type="region of interest" description="Disordered" evidence="1">
    <location>
        <begin position="221"/>
        <end position="310"/>
    </location>
</feature>
<dbReference type="OrthoDB" id="10659620at2759"/>
<evidence type="ECO:0000256" key="2">
    <source>
        <dbReference type="SAM" id="Phobius"/>
    </source>
</evidence>
<evidence type="ECO:0000313" key="3">
    <source>
        <dbReference type="EMBL" id="KAE9968469.1"/>
    </source>
</evidence>
<evidence type="ECO:0000313" key="5">
    <source>
        <dbReference type="EMBL" id="KAE9990257.1"/>
    </source>
</evidence>
<protein>
    <submittedName>
        <fullName evidence="3">Uncharacterized protein</fullName>
    </submittedName>
</protein>
<gene>
    <name evidence="3" type="ORF">BLS_005848</name>
    <name evidence="5" type="ORF">EG327_001640</name>
    <name evidence="4" type="ORF">EG328_002891</name>
</gene>
<evidence type="ECO:0000256" key="1">
    <source>
        <dbReference type="SAM" id="MobiDB-lite"/>
    </source>
</evidence>
<name>A0A8H3YPM4_VENIN</name>
<comment type="caution">
    <text evidence="3">The sequence shown here is derived from an EMBL/GenBank/DDBJ whole genome shotgun (WGS) entry which is preliminary data.</text>
</comment>
<evidence type="ECO:0000313" key="6">
    <source>
        <dbReference type="Proteomes" id="UP000433883"/>
    </source>
</evidence>
<proteinExistence type="predicted"/>
<reference evidence="3 6" key="1">
    <citation type="submission" date="2019-11" db="EMBL/GenBank/DDBJ databases">
        <title>Venturia inaequalis Genome Resource.</title>
        <authorList>
            <person name="Lichtner F.J."/>
        </authorList>
    </citation>
    <scope>NUCLEOTIDE SEQUENCE [LARGE SCALE GENOMIC DNA]</scope>
    <source>
        <strain evidence="4 7">120213</strain>
        <strain evidence="3">Bline_iso_100314</strain>
        <strain evidence="5 8">DMI_063113</strain>
    </source>
</reference>
<dbReference type="EMBL" id="WNWR01000145">
    <property type="protein sequence ID" value="KAE9990257.1"/>
    <property type="molecule type" value="Genomic_DNA"/>
</dbReference>
<organism evidence="3 6">
    <name type="scientific">Venturia inaequalis</name>
    <name type="common">Apple scab fungus</name>
    <dbReference type="NCBI Taxonomy" id="5025"/>
    <lineage>
        <taxon>Eukaryota</taxon>
        <taxon>Fungi</taxon>
        <taxon>Dikarya</taxon>
        <taxon>Ascomycota</taxon>
        <taxon>Pezizomycotina</taxon>
        <taxon>Dothideomycetes</taxon>
        <taxon>Pleosporomycetidae</taxon>
        <taxon>Venturiales</taxon>
        <taxon>Venturiaceae</taxon>
        <taxon>Venturia</taxon>
    </lineage>
</organism>
<sequence>MSPRVVPTDLFDRLTEAYRSYEPPSVRNLISQQLAHVTARAAARAAKAEAEFMTKVKQTAFMETLVGQAQHANSNARLSQNVQLVIAALLVINFIALIGVIISNTPTLQDQRDHYVTPAVQFMVRGLEFVYAFFEKLGEMVTRQFQNDGLHHVLDTMIEKYGELKASIIKKYNELVAWAAAQMAEEEKMVVKKQGGMVPQQPRSVPAIIGQRNVAVKEEIVDPSIAGQDMDVDSDTEKDSEPEALDETDSLAVHVDAADYNLSESEDDDDNEEDVLDGQDYKDAAEDDSEAEAEEAEDFAEGVQDWDMCD</sequence>
<feature type="compositionally biased region" description="Acidic residues" evidence="1">
    <location>
        <begin position="285"/>
        <end position="300"/>
    </location>
</feature>
<keyword evidence="8" id="KW-1185">Reference proteome</keyword>
<keyword evidence="2" id="KW-0812">Transmembrane</keyword>
<feature type="compositionally biased region" description="Acidic residues" evidence="1">
    <location>
        <begin position="264"/>
        <end position="277"/>
    </location>
</feature>
<keyword evidence="2" id="KW-1133">Transmembrane helix</keyword>